<dbReference type="GO" id="GO:0016042">
    <property type="term" value="P:lipid catabolic process"/>
    <property type="evidence" value="ECO:0007669"/>
    <property type="project" value="UniProtKB-KW"/>
</dbReference>
<feature type="domain" description="PNPLA" evidence="5">
    <location>
        <begin position="275"/>
        <end position="336"/>
    </location>
</feature>
<evidence type="ECO:0000256" key="2">
    <source>
        <dbReference type="ARBA" id="ARBA00023098"/>
    </source>
</evidence>
<evidence type="ECO:0000259" key="5">
    <source>
        <dbReference type="Pfam" id="PF01734"/>
    </source>
</evidence>
<dbReference type="PANTHER" id="PTHR32176">
    <property type="entry name" value="XYLOSE ISOMERASE"/>
    <property type="match status" value="1"/>
</dbReference>
<protein>
    <recommendedName>
        <fullName evidence="3">Patatin</fullName>
        <ecNumber evidence="3">3.1.1.-</ecNumber>
    </recommendedName>
</protein>
<comment type="function">
    <text evidence="3">Lipolytic acyl hydrolase (LAH).</text>
</comment>
<dbReference type="Pfam" id="PF01734">
    <property type="entry name" value="Patatin"/>
    <property type="match status" value="1"/>
</dbReference>
<comment type="domain">
    <text evidence="3">The nitrogen atoms of the two glycine residues in the GGXR motif define the oxyanion hole, and stabilize the oxyanion that forms during the nucleophilic attack by the catalytic serine during substrate cleavage.</text>
</comment>
<dbReference type="SUPFAM" id="SSF52151">
    <property type="entry name" value="FabD/lysophospholipase-like"/>
    <property type="match status" value="1"/>
</dbReference>
<dbReference type="InterPro" id="IPR002641">
    <property type="entry name" value="PNPLA_dom"/>
</dbReference>
<keyword evidence="7" id="KW-1185">Reference proteome</keyword>
<name>A0A7J0DF66_9ERIC</name>
<evidence type="ECO:0000313" key="7">
    <source>
        <dbReference type="Proteomes" id="UP000585474"/>
    </source>
</evidence>
<organism evidence="6 7">
    <name type="scientific">Actinidia rufa</name>
    <dbReference type="NCBI Taxonomy" id="165716"/>
    <lineage>
        <taxon>Eukaryota</taxon>
        <taxon>Viridiplantae</taxon>
        <taxon>Streptophyta</taxon>
        <taxon>Embryophyta</taxon>
        <taxon>Tracheophyta</taxon>
        <taxon>Spermatophyta</taxon>
        <taxon>Magnoliopsida</taxon>
        <taxon>eudicotyledons</taxon>
        <taxon>Gunneridae</taxon>
        <taxon>Pentapetalae</taxon>
        <taxon>asterids</taxon>
        <taxon>Ericales</taxon>
        <taxon>Actinidiaceae</taxon>
        <taxon>Actinidia</taxon>
    </lineage>
</organism>
<sequence length="515" mass="55976">MAAEGCAFQPCGRDLRVRRRSICISLSLRSGGFASDLSQFDVSLSLSMDVGSGGWGEVKVVIRLLAWSGLENPPNTSHPSSNGRGDGDSGGLRRRRELVVGDGLEVREEVEFGGESAGERLGGEVDGGDPVRGVAFDAVPGAGIGAGPFGGDGGEGGHDGDVKSAECKGRKVGTWELLTLGKSKKVEQVPQGRSSVGSHMVDCIQERKFESWQSHMVDCIQERKFESWQSQCGSYTLNWSLGTGRHGPAKVSGTTPFASKKVEQVWIMGGLVEEGERVKKSPYLDARLADICISTSAAPTYLPAYHFENQDEKGNVREFNLIDGGVAANNPTLVAISEVTKQIFGENPDFFPIKPMDYGRFLVISIGTGSPKVEKRYNAKMAAKWGVLGWLLHGGSTPLVDIFTQASGDMVDFHNSVFFQALHSEDNYLRIQEDTLTGTDASVDVSTKKNLNKLVEISEKLLKKPVSRVNLELGLFEPIKKYGTNEDALKWFAKMLSDERRLRELKSPHTKKGST</sequence>
<dbReference type="AlphaFoldDB" id="A0A7J0DF66"/>
<dbReference type="PANTHER" id="PTHR32176:SF115">
    <property type="entry name" value="PATATIN-LIKE PROTEIN 3"/>
    <property type="match status" value="1"/>
</dbReference>
<evidence type="ECO:0000256" key="4">
    <source>
        <dbReference type="SAM" id="MobiDB-lite"/>
    </source>
</evidence>
<feature type="compositionally biased region" description="Polar residues" evidence="4">
    <location>
        <begin position="73"/>
        <end position="82"/>
    </location>
</feature>
<dbReference type="GO" id="GO:0004620">
    <property type="term" value="F:phospholipase activity"/>
    <property type="evidence" value="ECO:0007669"/>
    <property type="project" value="TreeGrafter"/>
</dbReference>
<evidence type="ECO:0000313" key="6">
    <source>
        <dbReference type="EMBL" id="GFS33204.1"/>
    </source>
</evidence>
<comment type="similarity">
    <text evidence="1 3">Belongs to the patatin family.</text>
</comment>
<reference evidence="7" key="1">
    <citation type="submission" date="2019-07" db="EMBL/GenBank/DDBJ databases">
        <title>De Novo Assembly of kiwifruit Actinidia rufa.</title>
        <authorList>
            <person name="Sugita-Konishi S."/>
            <person name="Sato K."/>
            <person name="Mori E."/>
            <person name="Abe Y."/>
            <person name="Kisaki G."/>
            <person name="Hamano K."/>
            <person name="Suezawa K."/>
            <person name="Otani M."/>
            <person name="Fukuda T."/>
            <person name="Manabe T."/>
            <person name="Gomi K."/>
            <person name="Tabuchi M."/>
            <person name="Akimitsu K."/>
            <person name="Kataoka I."/>
        </authorList>
    </citation>
    <scope>NUCLEOTIDE SEQUENCE [LARGE SCALE GENOMIC DNA]</scope>
    <source>
        <strain evidence="7">cv. Fuchu</strain>
    </source>
</reference>
<gene>
    <name evidence="6" type="ORF">Acr_00g0027020</name>
</gene>
<dbReference type="Gene3D" id="3.40.1090.10">
    <property type="entry name" value="Cytosolic phospholipase A2 catalytic domain"/>
    <property type="match status" value="1"/>
</dbReference>
<keyword evidence="3" id="KW-0378">Hydrolase</keyword>
<dbReference type="GO" id="GO:0047372">
    <property type="term" value="F:monoacylglycerol lipase activity"/>
    <property type="evidence" value="ECO:0007669"/>
    <property type="project" value="TreeGrafter"/>
</dbReference>
<evidence type="ECO:0000256" key="1">
    <source>
        <dbReference type="ARBA" id="ARBA00010240"/>
    </source>
</evidence>
<evidence type="ECO:0000256" key="3">
    <source>
        <dbReference type="RuleBase" id="RU361262"/>
    </source>
</evidence>
<dbReference type="EMBL" id="BJWL01000182">
    <property type="protein sequence ID" value="GFS33204.1"/>
    <property type="molecule type" value="Genomic_DNA"/>
</dbReference>
<accession>A0A7J0DF66</accession>
<proteinExistence type="inferred from homology"/>
<dbReference type="InterPro" id="IPR016035">
    <property type="entry name" value="Acyl_Trfase/lysoPLipase"/>
</dbReference>
<keyword evidence="2 3" id="KW-0443">Lipid metabolism</keyword>
<comment type="caution">
    <text evidence="6">The sequence shown here is derived from an EMBL/GenBank/DDBJ whole genome shotgun (WGS) entry which is preliminary data.</text>
</comment>
<dbReference type="OrthoDB" id="1714602at2759"/>
<feature type="region of interest" description="Disordered" evidence="4">
    <location>
        <begin position="72"/>
        <end position="93"/>
    </location>
</feature>
<keyword evidence="3" id="KW-0442">Lipid degradation</keyword>
<dbReference type="EC" id="3.1.1.-" evidence="3"/>
<dbReference type="Proteomes" id="UP000585474">
    <property type="component" value="Unassembled WGS sequence"/>
</dbReference>